<accession>A0A1F4T8B0</accession>
<dbReference type="Proteomes" id="UP000178602">
    <property type="component" value="Unassembled WGS sequence"/>
</dbReference>
<evidence type="ECO:0000313" key="2">
    <source>
        <dbReference type="EMBL" id="OGC28938.1"/>
    </source>
</evidence>
<organism evidence="2 3">
    <name type="scientific">candidate division WOR-1 bacterium RIFOXYC12_FULL_54_18</name>
    <dbReference type="NCBI Taxonomy" id="1802584"/>
    <lineage>
        <taxon>Bacteria</taxon>
        <taxon>Bacillati</taxon>
        <taxon>Saganbacteria</taxon>
    </lineage>
</organism>
<dbReference type="AlphaFoldDB" id="A0A1F4T8B0"/>
<proteinExistence type="inferred from homology"/>
<protein>
    <recommendedName>
        <fullName evidence="4">Cell shape determination protein CcmA</fullName>
    </recommendedName>
</protein>
<dbReference type="PANTHER" id="PTHR35024">
    <property type="entry name" value="HYPOTHETICAL CYTOSOLIC PROTEIN"/>
    <property type="match status" value="1"/>
</dbReference>
<name>A0A1F4T8B0_UNCSA</name>
<evidence type="ECO:0000256" key="1">
    <source>
        <dbReference type="ARBA" id="ARBA00044755"/>
    </source>
</evidence>
<evidence type="ECO:0008006" key="4">
    <source>
        <dbReference type="Google" id="ProtNLM"/>
    </source>
</evidence>
<dbReference type="InterPro" id="IPR007607">
    <property type="entry name" value="BacA/B"/>
</dbReference>
<dbReference type="PANTHER" id="PTHR35024:SF4">
    <property type="entry name" value="POLYMER-FORMING CYTOSKELETAL PROTEIN"/>
    <property type="match status" value="1"/>
</dbReference>
<gene>
    <name evidence="2" type="ORF">A3K49_06280</name>
</gene>
<reference evidence="2 3" key="1">
    <citation type="journal article" date="2016" name="Nat. Commun.">
        <title>Thousands of microbial genomes shed light on interconnected biogeochemical processes in an aquifer system.</title>
        <authorList>
            <person name="Anantharaman K."/>
            <person name="Brown C.T."/>
            <person name="Hug L.A."/>
            <person name="Sharon I."/>
            <person name="Castelle C.J."/>
            <person name="Probst A.J."/>
            <person name="Thomas B.C."/>
            <person name="Singh A."/>
            <person name="Wilkins M.J."/>
            <person name="Karaoz U."/>
            <person name="Brodie E.L."/>
            <person name="Williams K.H."/>
            <person name="Hubbard S.S."/>
            <person name="Banfield J.F."/>
        </authorList>
    </citation>
    <scope>NUCLEOTIDE SEQUENCE [LARGE SCALE GENOMIC DNA]</scope>
</reference>
<comment type="caution">
    <text evidence="2">The sequence shown here is derived from an EMBL/GenBank/DDBJ whole genome shotgun (WGS) entry which is preliminary data.</text>
</comment>
<dbReference type="Pfam" id="PF04519">
    <property type="entry name" value="Bactofilin"/>
    <property type="match status" value="1"/>
</dbReference>
<dbReference type="EMBL" id="MEUG01000001">
    <property type="protein sequence ID" value="OGC28938.1"/>
    <property type="molecule type" value="Genomic_DNA"/>
</dbReference>
<evidence type="ECO:0000313" key="3">
    <source>
        <dbReference type="Proteomes" id="UP000178602"/>
    </source>
</evidence>
<comment type="similarity">
    <text evidence="1">Belongs to the bactofilin family.</text>
</comment>
<sequence length="126" mass="13109">MLGEHSTFKGEIVTGGSISVNGFFEGKIKADGEVMVLPSGVVSGEIFGGSIVVSGKVEGNVKAAGNLEITKTGRVRGELCGERIIIEEGAAYHGRVTVNPGAKEEGFSEAIAENIAENRKTPIFSN</sequence>